<dbReference type="PROSITE" id="PS51677">
    <property type="entry name" value="NODB"/>
    <property type="match status" value="1"/>
</dbReference>
<accession>U5VUL9</accession>
<dbReference type="PROSITE" id="PS51257">
    <property type="entry name" value="PROKAR_LIPOPROTEIN"/>
    <property type="match status" value="1"/>
</dbReference>
<dbReference type="GO" id="GO:0005975">
    <property type="term" value="P:carbohydrate metabolic process"/>
    <property type="evidence" value="ECO:0007669"/>
    <property type="project" value="InterPro"/>
</dbReference>
<dbReference type="EMBL" id="CP006272">
    <property type="protein sequence ID" value="AGZ39425.1"/>
    <property type="molecule type" value="Genomic_DNA"/>
</dbReference>
<dbReference type="KEGG" id="afs:AFR_05680"/>
<evidence type="ECO:0000256" key="2">
    <source>
        <dbReference type="SAM" id="SignalP"/>
    </source>
</evidence>
<dbReference type="Gene3D" id="3.20.20.370">
    <property type="entry name" value="Glycoside hydrolase/deacetylase"/>
    <property type="match status" value="1"/>
</dbReference>
<feature type="compositionally biased region" description="Low complexity" evidence="1">
    <location>
        <begin position="61"/>
        <end position="76"/>
    </location>
</feature>
<dbReference type="InterPro" id="IPR011330">
    <property type="entry name" value="Glyco_hydro/deAcase_b/a-brl"/>
</dbReference>
<feature type="chain" id="PRO_5004665358" evidence="2">
    <location>
        <begin position="25"/>
        <end position="286"/>
    </location>
</feature>
<evidence type="ECO:0000256" key="1">
    <source>
        <dbReference type="SAM" id="MobiDB-lite"/>
    </source>
</evidence>
<evidence type="ECO:0000313" key="4">
    <source>
        <dbReference type="EMBL" id="AGZ39425.1"/>
    </source>
</evidence>
<proteinExistence type="predicted"/>
<dbReference type="Pfam" id="PF01522">
    <property type="entry name" value="Polysacc_deac_1"/>
    <property type="match status" value="1"/>
</dbReference>
<dbReference type="Proteomes" id="UP000017746">
    <property type="component" value="Chromosome"/>
</dbReference>
<protein>
    <submittedName>
        <fullName evidence="4">Polysaccharide deacetylase</fullName>
    </submittedName>
</protein>
<feature type="domain" description="NodB homology" evidence="3">
    <location>
        <begin position="96"/>
        <end position="285"/>
    </location>
</feature>
<organism evidence="4 5">
    <name type="scientific">Actinoplanes friuliensis DSM 7358</name>
    <dbReference type="NCBI Taxonomy" id="1246995"/>
    <lineage>
        <taxon>Bacteria</taxon>
        <taxon>Bacillati</taxon>
        <taxon>Actinomycetota</taxon>
        <taxon>Actinomycetes</taxon>
        <taxon>Micromonosporales</taxon>
        <taxon>Micromonosporaceae</taxon>
        <taxon>Actinoplanes</taxon>
    </lineage>
</organism>
<dbReference type="InterPro" id="IPR002509">
    <property type="entry name" value="NODB_dom"/>
</dbReference>
<dbReference type="PATRIC" id="fig|1246995.3.peg.1152"/>
<feature type="region of interest" description="Disordered" evidence="1">
    <location>
        <begin position="34"/>
        <end position="93"/>
    </location>
</feature>
<keyword evidence="5" id="KW-1185">Reference proteome</keyword>
<gene>
    <name evidence="4" type="ORF">AFR_05680</name>
</gene>
<dbReference type="InterPro" id="IPR050248">
    <property type="entry name" value="Polysacc_deacetylase_ArnD"/>
</dbReference>
<reference evidence="4 5" key="1">
    <citation type="journal article" date="2014" name="J. Biotechnol.">
        <title>Complete genome sequence of the actinobacterium Actinoplanes friuliensis HAG 010964, producer of the lipopeptide antibiotic friulimycin.</title>
        <authorList>
            <person name="Ruckert C."/>
            <person name="Szczepanowski R."/>
            <person name="Albersmeier A."/>
            <person name="Goesmann A."/>
            <person name="Fischer N."/>
            <person name="Steinkamper A."/>
            <person name="Puhler A."/>
            <person name="Biener R."/>
            <person name="Schwartz D."/>
            <person name="Kalinowski J."/>
        </authorList>
    </citation>
    <scope>NUCLEOTIDE SEQUENCE [LARGE SCALE GENOMIC DNA]</scope>
    <source>
        <strain evidence="4 5">DSM 7358</strain>
    </source>
</reference>
<dbReference type="CDD" id="cd10917">
    <property type="entry name" value="CE4_NodB_like_6s_7s"/>
    <property type="match status" value="1"/>
</dbReference>
<dbReference type="eggNOG" id="COG0726">
    <property type="taxonomic scope" value="Bacteria"/>
</dbReference>
<keyword evidence="2" id="KW-0732">Signal</keyword>
<dbReference type="GO" id="GO:0016810">
    <property type="term" value="F:hydrolase activity, acting on carbon-nitrogen (but not peptide) bonds"/>
    <property type="evidence" value="ECO:0007669"/>
    <property type="project" value="InterPro"/>
</dbReference>
<dbReference type="PANTHER" id="PTHR10587">
    <property type="entry name" value="GLYCOSYL TRANSFERASE-RELATED"/>
    <property type="match status" value="1"/>
</dbReference>
<name>U5VUL9_9ACTN</name>
<dbReference type="SUPFAM" id="SSF88713">
    <property type="entry name" value="Glycoside hydrolase/deacetylase"/>
    <property type="match status" value="1"/>
</dbReference>
<feature type="signal peptide" evidence="2">
    <location>
        <begin position="1"/>
        <end position="24"/>
    </location>
</feature>
<dbReference type="HOGENOM" id="CLU_021264_2_2_11"/>
<evidence type="ECO:0000313" key="5">
    <source>
        <dbReference type="Proteomes" id="UP000017746"/>
    </source>
</evidence>
<dbReference type="AlphaFoldDB" id="U5VUL9"/>
<evidence type="ECO:0000259" key="3">
    <source>
        <dbReference type="PROSITE" id="PS51677"/>
    </source>
</evidence>
<sequence>MRTPKVLFLGFALAVLAGCGTAVADENGPVWIGAAPPSEPAPSVSSPSAKPKRTPVGVPLKTTPVRAKPTATTTPTKVKHKAHTGPSESLMKTGDTGVALTFDDGPDPAQTPRMLDLLKKNHVKATFCVVGENAQAFPDLIKRIVDEGHTLCNHTWRHSLTLGKKKPATIKADLQRTNDAIHAAVPDAPIKYMRAPGGNFTDRFVTVASELGMKSIYWQVDPRDWEHPATETDGAHKAKIIHSVKKHVGKGAIVLSHDYAQPDTIEAYEELLPWLKGRYKLVALPR</sequence>